<organism evidence="1 2">
    <name type="scientific">Treponema phagedenis</name>
    <dbReference type="NCBI Taxonomy" id="162"/>
    <lineage>
        <taxon>Bacteria</taxon>
        <taxon>Pseudomonadati</taxon>
        <taxon>Spirochaetota</taxon>
        <taxon>Spirochaetia</taxon>
        <taxon>Spirochaetales</taxon>
        <taxon>Treponemataceae</taxon>
        <taxon>Treponema</taxon>
    </lineage>
</organism>
<dbReference type="AlphaFoldDB" id="A0A0B7GSJ2"/>
<accession>A0A0B7GSJ2</accession>
<proteinExistence type="predicted"/>
<keyword evidence="2" id="KW-1185">Reference proteome</keyword>
<gene>
    <name evidence="1" type="ORF">TPHV1_20111</name>
</gene>
<dbReference type="Proteomes" id="UP000042527">
    <property type="component" value="Unassembled WGS sequence"/>
</dbReference>
<reference evidence="2" key="1">
    <citation type="submission" date="2015-01" db="EMBL/GenBank/DDBJ databases">
        <authorList>
            <person name="Manzoor Shahid"/>
            <person name="Zubair Saima"/>
        </authorList>
    </citation>
    <scope>NUCLEOTIDE SEQUENCE [LARGE SCALE GENOMIC DNA]</scope>
    <source>
        <strain evidence="2">V1</strain>
    </source>
</reference>
<evidence type="ECO:0000313" key="2">
    <source>
        <dbReference type="Proteomes" id="UP000042527"/>
    </source>
</evidence>
<protein>
    <submittedName>
        <fullName evidence="1">Uncharacterized protein</fullName>
    </submittedName>
</protein>
<evidence type="ECO:0000313" key="1">
    <source>
        <dbReference type="EMBL" id="CEM61574.1"/>
    </source>
</evidence>
<sequence>MPDIRERCIHPEISFSRTICKALKLVVLLIKQDSIGQGWQPFIFAETRIILLTHLLQAILKQNYL</sequence>
<dbReference type="EMBL" id="CDNC01000012">
    <property type="protein sequence ID" value="CEM61574.1"/>
    <property type="molecule type" value="Genomic_DNA"/>
</dbReference>
<name>A0A0B7GSJ2_TREPH</name>